<evidence type="ECO:0000313" key="2">
    <source>
        <dbReference type="EMBL" id="MCI02761.1"/>
    </source>
</evidence>
<comment type="caution">
    <text evidence="2">The sequence shown here is derived from an EMBL/GenBank/DDBJ whole genome shotgun (WGS) entry which is preliminary data.</text>
</comment>
<evidence type="ECO:0000256" key="1">
    <source>
        <dbReference type="SAM" id="Phobius"/>
    </source>
</evidence>
<gene>
    <name evidence="2" type="ORF">A2U01_0023795</name>
</gene>
<proteinExistence type="predicted"/>
<accession>A0A392NSE3</accession>
<keyword evidence="3" id="KW-1185">Reference proteome</keyword>
<dbReference type="AlphaFoldDB" id="A0A392NSE3"/>
<dbReference type="EMBL" id="LXQA010050096">
    <property type="protein sequence ID" value="MCI02761.1"/>
    <property type="molecule type" value="Genomic_DNA"/>
</dbReference>
<keyword evidence="1" id="KW-1133">Transmembrane helix</keyword>
<name>A0A392NSE3_9FABA</name>
<sequence length="110" mass="12337">EAVPQQQQPVQPLPLDALTFSAWTTLYSNLEYLYRLYIAASYERPLPIQAVGSNLDIRFNVGNFMFQVAADRVQNEGLVTDRRVVLMSTIIAMAVTAFLGFVVNALKKNN</sequence>
<keyword evidence="1" id="KW-0812">Transmembrane</keyword>
<evidence type="ECO:0000313" key="3">
    <source>
        <dbReference type="Proteomes" id="UP000265520"/>
    </source>
</evidence>
<feature type="transmembrane region" description="Helical" evidence="1">
    <location>
        <begin position="84"/>
        <end position="106"/>
    </location>
</feature>
<feature type="non-terminal residue" evidence="2">
    <location>
        <position position="1"/>
    </location>
</feature>
<organism evidence="2 3">
    <name type="scientific">Trifolium medium</name>
    <dbReference type="NCBI Taxonomy" id="97028"/>
    <lineage>
        <taxon>Eukaryota</taxon>
        <taxon>Viridiplantae</taxon>
        <taxon>Streptophyta</taxon>
        <taxon>Embryophyta</taxon>
        <taxon>Tracheophyta</taxon>
        <taxon>Spermatophyta</taxon>
        <taxon>Magnoliopsida</taxon>
        <taxon>eudicotyledons</taxon>
        <taxon>Gunneridae</taxon>
        <taxon>Pentapetalae</taxon>
        <taxon>rosids</taxon>
        <taxon>fabids</taxon>
        <taxon>Fabales</taxon>
        <taxon>Fabaceae</taxon>
        <taxon>Papilionoideae</taxon>
        <taxon>50 kb inversion clade</taxon>
        <taxon>NPAAA clade</taxon>
        <taxon>Hologalegina</taxon>
        <taxon>IRL clade</taxon>
        <taxon>Trifolieae</taxon>
        <taxon>Trifolium</taxon>
    </lineage>
</organism>
<dbReference type="Proteomes" id="UP000265520">
    <property type="component" value="Unassembled WGS sequence"/>
</dbReference>
<keyword evidence="1" id="KW-0472">Membrane</keyword>
<reference evidence="2 3" key="1">
    <citation type="journal article" date="2018" name="Front. Plant Sci.">
        <title>Red Clover (Trifolium pratense) and Zigzag Clover (T. medium) - A Picture of Genomic Similarities and Differences.</title>
        <authorList>
            <person name="Dluhosova J."/>
            <person name="Istvanek J."/>
            <person name="Nedelnik J."/>
            <person name="Repkova J."/>
        </authorList>
    </citation>
    <scope>NUCLEOTIDE SEQUENCE [LARGE SCALE GENOMIC DNA]</scope>
    <source>
        <strain evidence="3">cv. 10/8</strain>
        <tissue evidence="2">Leaf</tissue>
    </source>
</reference>
<protein>
    <submittedName>
        <fullName evidence="2">Uncharacterized protein</fullName>
    </submittedName>
</protein>